<accession>A0A2M7G9C8</accession>
<evidence type="ECO:0000313" key="1">
    <source>
        <dbReference type="EMBL" id="PIW18709.1"/>
    </source>
</evidence>
<protein>
    <submittedName>
        <fullName evidence="1">Uncharacterized protein</fullName>
    </submittedName>
</protein>
<gene>
    <name evidence="1" type="ORF">COW36_05280</name>
</gene>
<sequence>MHKEEIIPALAIKEGIPGFFQEIMQDDQLLIPSYLHTNGSAVDSDFKPSEEIYRRFSFDEYEVAKDIVTANVFSLRADSYNREKYSIQPEDVLLDVSNFSKSLLDYGILKLDVSQLQSLRNEEFNLNELIGEDRKIKIDVEIRHKPHPFMYSHSEMIFNLDDVEIGGKKKFKPALLKTAYKGYLQELAKILKKPGQVSDMSYLLEYTDKTR</sequence>
<dbReference type="Proteomes" id="UP000231019">
    <property type="component" value="Unassembled WGS sequence"/>
</dbReference>
<dbReference type="AlphaFoldDB" id="A0A2M7G9C8"/>
<comment type="caution">
    <text evidence="1">The sequence shown here is derived from an EMBL/GenBank/DDBJ whole genome shotgun (WGS) entry which is preliminary data.</text>
</comment>
<name>A0A2M7G9C8_9BACT</name>
<proteinExistence type="predicted"/>
<evidence type="ECO:0000313" key="2">
    <source>
        <dbReference type="Proteomes" id="UP000231019"/>
    </source>
</evidence>
<organism evidence="1 2">
    <name type="scientific">bacterium (Candidatus Blackallbacteria) CG17_big_fil_post_rev_8_21_14_2_50_48_46</name>
    <dbReference type="NCBI Taxonomy" id="2014261"/>
    <lineage>
        <taxon>Bacteria</taxon>
        <taxon>Candidatus Blackallbacteria</taxon>
    </lineage>
</organism>
<reference evidence="1 2" key="1">
    <citation type="submission" date="2017-09" db="EMBL/GenBank/DDBJ databases">
        <title>Depth-based differentiation of microbial function through sediment-hosted aquifers and enrichment of novel symbionts in the deep terrestrial subsurface.</title>
        <authorList>
            <person name="Probst A.J."/>
            <person name="Ladd B."/>
            <person name="Jarett J.K."/>
            <person name="Geller-Mcgrath D.E."/>
            <person name="Sieber C.M."/>
            <person name="Emerson J.B."/>
            <person name="Anantharaman K."/>
            <person name="Thomas B.C."/>
            <person name="Malmstrom R."/>
            <person name="Stieglmeier M."/>
            <person name="Klingl A."/>
            <person name="Woyke T."/>
            <person name="Ryan C.M."/>
            <person name="Banfield J.F."/>
        </authorList>
    </citation>
    <scope>NUCLEOTIDE SEQUENCE [LARGE SCALE GENOMIC DNA]</scope>
    <source>
        <strain evidence="1">CG17_big_fil_post_rev_8_21_14_2_50_48_46</strain>
    </source>
</reference>
<dbReference type="EMBL" id="PFFQ01000012">
    <property type="protein sequence ID" value="PIW18709.1"/>
    <property type="molecule type" value="Genomic_DNA"/>
</dbReference>